<dbReference type="InterPro" id="IPR038013">
    <property type="entry name" value="ALG11"/>
</dbReference>
<name>A0A7H9HP07_9SACH</name>
<evidence type="ECO:0000256" key="8">
    <source>
        <dbReference type="ARBA" id="ARBA00022824"/>
    </source>
</evidence>
<dbReference type="GO" id="GO:0004377">
    <property type="term" value="F:GDP-Man:Man(3)GlcNAc(2)-PP-Dol alpha-1,2-mannosyltransferase activity"/>
    <property type="evidence" value="ECO:0007669"/>
    <property type="project" value="UniProtKB-UniRule"/>
</dbReference>
<accession>A0A7H9HP07</accession>
<feature type="transmembrane region" description="Helical" evidence="12">
    <location>
        <begin position="300"/>
        <end position="321"/>
    </location>
</feature>
<keyword evidence="10 12" id="KW-0472">Membrane</keyword>
<comment type="subcellular location">
    <subcellularLocation>
        <location evidence="1">Endoplasmic reticulum membrane</location>
        <topology evidence="1">Single-pass membrane protein</topology>
    </subcellularLocation>
</comment>
<feature type="transmembrane region" description="Helical" evidence="12">
    <location>
        <begin position="259"/>
        <end position="279"/>
    </location>
</feature>
<dbReference type="CDD" id="cd03806">
    <property type="entry name" value="GT4_ALG11-like"/>
    <property type="match status" value="1"/>
</dbReference>
<dbReference type="EC" id="2.4.1.131" evidence="3 12"/>
<dbReference type="Pfam" id="PF15924">
    <property type="entry name" value="ALG11_N"/>
    <property type="match status" value="1"/>
</dbReference>
<feature type="transmembrane region" description="Helical" evidence="12">
    <location>
        <begin position="20"/>
        <end position="42"/>
    </location>
</feature>
<dbReference type="Pfam" id="PF00534">
    <property type="entry name" value="Glycos_transf_1"/>
    <property type="match status" value="1"/>
</dbReference>
<comment type="function">
    <text evidence="12">GDP-Man:Man(3)GlcNAc(2)-PP-Dol alpha-1,2-mannosyltransferase that operates in the biosynthetic pathway of dolichol-linked oligosaccharides, the glycan precursors employed in protein asparagine (N)-glycosylation. The assembly of dolichol-linked oligosaccharides begins on the cytosolic side of the endoplasmic reticulum membrane and finishes in its lumen. The sequential addition of sugars to dolichol pyrophosphate produces dolichol-linked oligosaccharides containing fourteen sugars, including two GlcNAcs, nine mannoses and three glucoses. Once assembled, the oligosaccharide is transferred from the lipid to nascent proteins by oligosaccharyltransferases. Catalyzes, on the cytoplasmic face of the endoplasmic reticulum, the addition of the fourth and fifth mannose residues to the dolichol-linked oligosaccharide chain, to produce Man(5)GlcNAc(2)-PP-dolichol core oligosaccharide.</text>
</comment>
<evidence type="ECO:0000256" key="12">
    <source>
        <dbReference type="RuleBase" id="RU367051"/>
    </source>
</evidence>
<dbReference type="Gene3D" id="3.40.50.2000">
    <property type="entry name" value="Glycogen Phosphorylase B"/>
    <property type="match status" value="1"/>
</dbReference>
<evidence type="ECO:0000313" key="16">
    <source>
        <dbReference type="Proteomes" id="UP000510647"/>
    </source>
</evidence>
<evidence type="ECO:0000259" key="13">
    <source>
        <dbReference type="Pfam" id="PF00534"/>
    </source>
</evidence>
<keyword evidence="5 12" id="KW-0328">Glycosyltransferase</keyword>
<dbReference type="Proteomes" id="UP000510647">
    <property type="component" value="Chromosome 2"/>
</dbReference>
<keyword evidence="7 12" id="KW-0812">Transmembrane</keyword>
<comment type="catalytic activity">
    <reaction evidence="11 12">
        <text>an alpha-D-Man-(1-&gt;3)-[alpha-D-Man-(1-&gt;6)]-beta-D-Man-(1-&gt;4)-beta-D-GlcNAc-(1-&gt;4)-alpha-D-GlcNAc-diphospho-di-trans,poly-cis-dolichol + 2 GDP-alpha-D-mannose = an alpha-D-Man-(1-&gt;2)-alpha-D-Man-(1-&gt;2)-alpha-D-Man-(1-&gt;3)-[alpha-D-Man-(1-&gt;6)]-beta-D-Man-(1-&gt;4)-beta-D-GlcNAc-(1-&gt;4)-alpha-D-GlcNAc-diphospho-di-trans,poly-cis-dolichol + 2 GDP + 2 H(+)</text>
        <dbReference type="Rhea" id="RHEA:29523"/>
        <dbReference type="Rhea" id="RHEA-COMP:19515"/>
        <dbReference type="Rhea" id="RHEA-COMP:19516"/>
        <dbReference type="ChEBI" id="CHEBI:15378"/>
        <dbReference type="ChEBI" id="CHEBI:57527"/>
        <dbReference type="ChEBI" id="CHEBI:58189"/>
        <dbReference type="ChEBI" id="CHEBI:132511"/>
        <dbReference type="ChEBI" id="CHEBI:132515"/>
        <dbReference type="EC" id="2.4.1.131"/>
    </reaction>
    <physiologicalReaction direction="left-to-right" evidence="11 12">
        <dbReference type="Rhea" id="RHEA:29524"/>
    </physiologicalReaction>
</comment>
<keyword evidence="16" id="KW-1185">Reference proteome</keyword>
<evidence type="ECO:0000256" key="1">
    <source>
        <dbReference type="ARBA" id="ARBA00004389"/>
    </source>
</evidence>
<evidence type="ECO:0000256" key="5">
    <source>
        <dbReference type="ARBA" id="ARBA00022676"/>
    </source>
</evidence>
<evidence type="ECO:0000259" key="14">
    <source>
        <dbReference type="Pfam" id="PF15924"/>
    </source>
</evidence>
<dbReference type="EMBL" id="CP059268">
    <property type="protein sequence ID" value="QLQ78976.1"/>
    <property type="molecule type" value="Genomic_DNA"/>
</dbReference>
<dbReference type="GO" id="GO:0006487">
    <property type="term" value="P:protein N-linked glycosylation"/>
    <property type="evidence" value="ECO:0007669"/>
    <property type="project" value="TreeGrafter"/>
</dbReference>
<evidence type="ECO:0000256" key="10">
    <source>
        <dbReference type="ARBA" id="ARBA00023136"/>
    </source>
</evidence>
<dbReference type="PANTHER" id="PTHR45919:SF1">
    <property type="entry name" value="GDP-MAN:MAN(3)GLCNAC(2)-PP-DOL ALPHA-1,2-MANNOSYLTRANSFERASE"/>
    <property type="match status" value="1"/>
</dbReference>
<evidence type="ECO:0000256" key="4">
    <source>
        <dbReference type="ARBA" id="ARBA00022018"/>
    </source>
</evidence>
<dbReference type="InterPro" id="IPR001296">
    <property type="entry name" value="Glyco_trans_1"/>
</dbReference>
<keyword evidence="8 12" id="KW-0256">Endoplasmic reticulum</keyword>
<evidence type="ECO:0000256" key="9">
    <source>
        <dbReference type="ARBA" id="ARBA00022989"/>
    </source>
</evidence>
<feature type="domain" description="Glycosyl transferase family 1" evidence="13">
    <location>
        <begin position="352"/>
        <end position="494"/>
    </location>
</feature>
<dbReference type="AlphaFoldDB" id="A0A7H9HP07"/>
<evidence type="ECO:0000256" key="3">
    <source>
        <dbReference type="ARBA" id="ARBA00012645"/>
    </source>
</evidence>
<protein>
    <recommendedName>
        <fullName evidence="4 12">GDP-Man:Man(3)GlcNAc(2)-PP-Dol alpha-1,2-mannosyltransferase</fullName>
        <ecNumber evidence="3 12">2.4.1.131</ecNumber>
    </recommendedName>
</protein>
<evidence type="ECO:0000256" key="6">
    <source>
        <dbReference type="ARBA" id="ARBA00022679"/>
    </source>
</evidence>
<reference evidence="15 16" key="1">
    <citation type="submission" date="2020-06" db="EMBL/GenBank/DDBJ databases">
        <title>The yeast mating-type switching endonuclease HO is a domesticated member of an unorthodox homing genetic element family.</title>
        <authorList>
            <person name="Coughlan A.Y."/>
            <person name="Lombardi L."/>
            <person name="Braun-Galleani S."/>
            <person name="Martos A.R."/>
            <person name="Galeote V."/>
            <person name="Bigey F."/>
            <person name="Dequin S."/>
            <person name="Byrne K.P."/>
            <person name="Wolfe K.H."/>
        </authorList>
    </citation>
    <scope>NUCLEOTIDE SEQUENCE [LARGE SCALE GENOMIC DNA]</scope>
    <source>
        <strain evidence="15 16">CBS2947</strain>
    </source>
</reference>
<evidence type="ECO:0000256" key="7">
    <source>
        <dbReference type="ARBA" id="ARBA00022692"/>
    </source>
</evidence>
<evidence type="ECO:0000256" key="11">
    <source>
        <dbReference type="ARBA" id="ARBA00045065"/>
    </source>
</evidence>
<organism evidence="15 16">
    <name type="scientific">Torulaspora globosa</name>
    <dbReference type="NCBI Taxonomy" id="48254"/>
    <lineage>
        <taxon>Eukaryota</taxon>
        <taxon>Fungi</taxon>
        <taxon>Dikarya</taxon>
        <taxon>Ascomycota</taxon>
        <taxon>Saccharomycotina</taxon>
        <taxon>Saccharomycetes</taxon>
        <taxon>Saccharomycetales</taxon>
        <taxon>Saccharomycetaceae</taxon>
        <taxon>Torulaspora</taxon>
    </lineage>
</organism>
<keyword evidence="9 12" id="KW-1133">Transmembrane helix</keyword>
<proteinExistence type="inferred from homology"/>
<evidence type="ECO:0000313" key="15">
    <source>
        <dbReference type="EMBL" id="QLQ78976.1"/>
    </source>
</evidence>
<gene>
    <name evidence="15" type="ORF">HG537_0B03230</name>
</gene>
<evidence type="ECO:0000256" key="2">
    <source>
        <dbReference type="ARBA" id="ARBA00004922"/>
    </source>
</evidence>
<dbReference type="OrthoDB" id="2276068at2759"/>
<sequence>MYGEDVTNRRQSQQIAAMFSNWIVTRLLTIAICTFIFLKGLLRTAPYFTMKPPAKYRVRINNAIKKIEKDPGKNVRLDFGWKHGSVRRQMILASVRPCEYSNGVNSSSKISIGQSDKLHREEFVNKLVPELRRNKRVLYGFFHPYCNAGGGGEKVLWKAVESTLSKSSDNVALIYTGDVLATQEQILDSVSQRFDYELDRDRVVFIYLKNRRLVDSKTWPRFTLLGQALGSIFLTLEALYNCPPDVWCDTMGYPFGYPFIHYLAHIPIITYTHYPVISSDMLEKLQNSPNARSLRITVKYWYWKAFMLWYKYVGSFVSIAITNSTWTNNHMKRIWSVLDPKIIYPPCSTEKLVMKLEKSNRKNQAVVVAQFRPEKRHKLILQSFAHFLDCTDDVSLAPKLIMIGSTRSKADKDYVNYLREWSSNSLQISEALLEFRTDCSYDEIKSVLRESTYGINAMWNEHFGIAVVEYAASGLIPLVHASAGPLLDIVVPWNSSERRQAEENTTETRTGFFFKDQSDPDYDEVRDRGKYPTLEELFITVVNLTDEEKQAISDRGRECVLMKFSDFKFHQGWDEVLDEVEEDFLSQINIREY</sequence>
<dbReference type="SUPFAM" id="SSF53756">
    <property type="entry name" value="UDP-Glycosyltransferase/glycogen phosphorylase"/>
    <property type="match status" value="1"/>
</dbReference>
<dbReference type="UniPathway" id="UPA00378"/>
<comment type="pathway">
    <text evidence="2 12">Protein modification; protein glycosylation.</text>
</comment>
<keyword evidence="6 12" id="KW-0808">Transferase</keyword>
<feature type="domain" description="ALG11 mannosyltransferase N-terminal" evidence="14">
    <location>
        <begin position="137"/>
        <end position="335"/>
    </location>
</feature>
<dbReference type="InterPro" id="IPR031814">
    <property type="entry name" value="ALG11_N"/>
</dbReference>
<dbReference type="PANTHER" id="PTHR45919">
    <property type="entry name" value="GDP-MAN:MAN(3)GLCNAC(2)-PP-DOL ALPHA-1,2-MANNOSYLTRANSFERASE"/>
    <property type="match status" value="1"/>
</dbReference>
<feature type="transmembrane region" description="Helical" evidence="12">
    <location>
        <begin position="219"/>
        <end position="239"/>
    </location>
</feature>
<comment type="similarity">
    <text evidence="12">Belongs to the glycosyltransferase group 1 family. Glycosyltransferase 4 subfamily.</text>
</comment>
<dbReference type="GO" id="GO:0005789">
    <property type="term" value="C:endoplasmic reticulum membrane"/>
    <property type="evidence" value="ECO:0007669"/>
    <property type="project" value="UniProtKB-SubCell"/>
</dbReference>